<dbReference type="Proteomes" id="UP000823749">
    <property type="component" value="Chromosome 11"/>
</dbReference>
<proteinExistence type="predicted"/>
<organism evidence="2 3">
    <name type="scientific">Rhododendron griersonianum</name>
    <dbReference type="NCBI Taxonomy" id="479676"/>
    <lineage>
        <taxon>Eukaryota</taxon>
        <taxon>Viridiplantae</taxon>
        <taxon>Streptophyta</taxon>
        <taxon>Embryophyta</taxon>
        <taxon>Tracheophyta</taxon>
        <taxon>Spermatophyta</taxon>
        <taxon>Magnoliopsida</taxon>
        <taxon>eudicotyledons</taxon>
        <taxon>Gunneridae</taxon>
        <taxon>Pentapetalae</taxon>
        <taxon>asterids</taxon>
        <taxon>Ericales</taxon>
        <taxon>Ericaceae</taxon>
        <taxon>Ericoideae</taxon>
        <taxon>Rhodoreae</taxon>
        <taxon>Rhododendron</taxon>
    </lineage>
</organism>
<evidence type="ECO:0000313" key="3">
    <source>
        <dbReference type="Proteomes" id="UP000823749"/>
    </source>
</evidence>
<dbReference type="AlphaFoldDB" id="A0AAV6IB48"/>
<reference evidence="2" key="1">
    <citation type="submission" date="2020-08" db="EMBL/GenBank/DDBJ databases">
        <title>Plant Genome Project.</title>
        <authorList>
            <person name="Zhang R.-G."/>
        </authorList>
    </citation>
    <scope>NUCLEOTIDE SEQUENCE</scope>
    <source>
        <strain evidence="2">WSP0</strain>
        <tissue evidence="2">Leaf</tissue>
    </source>
</reference>
<protein>
    <submittedName>
        <fullName evidence="2">Uncharacterized protein</fullName>
    </submittedName>
</protein>
<evidence type="ECO:0000256" key="1">
    <source>
        <dbReference type="SAM" id="MobiDB-lite"/>
    </source>
</evidence>
<accession>A0AAV6IB48</accession>
<dbReference type="EMBL" id="JACTNZ010000011">
    <property type="protein sequence ID" value="KAG5523909.1"/>
    <property type="molecule type" value="Genomic_DNA"/>
</dbReference>
<keyword evidence="3" id="KW-1185">Reference proteome</keyword>
<feature type="region of interest" description="Disordered" evidence="1">
    <location>
        <begin position="119"/>
        <end position="143"/>
    </location>
</feature>
<sequence>MLATVIISRTSCSCFLFAFALLILDSEGVLVLGIDIPLISLPPFSAEAPLPLAVFPSVSRDLLFQEIFYGAEFDEAALRLLRSRLTIETSKPGAQKLKIDKTVLAQAIKAGASTAMKGLGKRKKRKNNQADEATIGTTSIDPC</sequence>
<comment type="caution">
    <text evidence="2">The sequence shown here is derived from an EMBL/GenBank/DDBJ whole genome shotgun (WGS) entry which is preliminary data.</text>
</comment>
<evidence type="ECO:0000313" key="2">
    <source>
        <dbReference type="EMBL" id="KAG5523909.1"/>
    </source>
</evidence>
<gene>
    <name evidence="2" type="ORF">RHGRI_030793</name>
</gene>
<name>A0AAV6IB48_9ERIC</name>